<dbReference type="EMBL" id="MDJD01000007">
    <property type="protein sequence ID" value="OEK09456.1"/>
    <property type="molecule type" value="Genomic_DNA"/>
</dbReference>
<evidence type="ECO:0000313" key="3">
    <source>
        <dbReference type="Proteomes" id="UP000095713"/>
    </source>
</evidence>
<comment type="caution">
    <text evidence="2">The sequence shown here is derived from an EMBL/GenBank/DDBJ whole genome shotgun (WGS) entry which is preliminary data.</text>
</comment>
<name>A0A1E5TDK5_9FLAO</name>
<dbReference type="SUPFAM" id="SSF56935">
    <property type="entry name" value="Porins"/>
    <property type="match status" value="1"/>
</dbReference>
<proteinExistence type="predicted"/>
<organism evidence="2 3">
    <name type="scientific">Flavivirga aquatica</name>
    <dbReference type="NCBI Taxonomy" id="1849968"/>
    <lineage>
        <taxon>Bacteria</taxon>
        <taxon>Pseudomonadati</taxon>
        <taxon>Bacteroidota</taxon>
        <taxon>Flavobacteriia</taxon>
        <taxon>Flavobacteriales</taxon>
        <taxon>Flavobacteriaceae</taxon>
        <taxon>Flavivirga</taxon>
    </lineage>
</organism>
<keyword evidence="1" id="KW-0732">Signal</keyword>
<dbReference type="OrthoDB" id="1114561at2"/>
<dbReference type="Proteomes" id="UP000095713">
    <property type="component" value="Unassembled WGS sequence"/>
</dbReference>
<dbReference type="Pfam" id="PF07642">
    <property type="entry name" value="BBP2"/>
    <property type="match status" value="1"/>
</dbReference>
<dbReference type="AlphaFoldDB" id="A0A1E5TDK5"/>
<dbReference type="RefSeq" id="WP_069828892.1">
    <property type="nucleotide sequence ID" value="NZ_MDJD01000007.1"/>
</dbReference>
<dbReference type="InterPro" id="IPR011486">
    <property type="entry name" value="BBP2"/>
</dbReference>
<feature type="signal peptide" evidence="1">
    <location>
        <begin position="1"/>
        <end position="18"/>
    </location>
</feature>
<evidence type="ECO:0000313" key="2">
    <source>
        <dbReference type="EMBL" id="OEK09456.1"/>
    </source>
</evidence>
<accession>A0A1E5TDK5</accession>
<protein>
    <recommendedName>
        <fullName evidence="4">Porin</fullName>
    </recommendedName>
</protein>
<evidence type="ECO:0008006" key="4">
    <source>
        <dbReference type="Google" id="ProtNLM"/>
    </source>
</evidence>
<dbReference type="STRING" id="1849968.A8C32_12125"/>
<evidence type="ECO:0000256" key="1">
    <source>
        <dbReference type="SAM" id="SignalP"/>
    </source>
</evidence>
<feature type="chain" id="PRO_5009186378" description="Porin" evidence="1">
    <location>
        <begin position="19"/>
        <end position="350"/>
    </location>
</feature>
<keyword evidence="3" id="KW-1185">Reference proteome</keyword>
<sequence>MKKFITLSMLFVATALFAQEEVAQKEVAQKKVSISGSVDAYFKTNLTSTDTANPAFNNGDGGAQSFGTSFANQTGFALGMANIIASYEGEKTGAVADLAFGTRGLEAVGGDTDIFINQLYAYWNVSDATTLTLGRFNTYLGYEVISPTGNFNYSTSHLFSNGPFSHVGLKADFALSDDFSLMAAVMNVTDVNNNMTGDYAFGAQLGFKGQFLNLYYDGADSDTGIGFEIDYTGGFDISDEFYLGINAAYNLENDDAMSFYGAALYPQYSLCDAFALGLRGEYFGNHQKDVDDIPAVLGLTLTGSYSVENLTIKPEVRLDSWNNDLEPFLDNDLKTTNSLAAFTLAAIYSF</sequence>
<reference evidence="2 3" key="1">
    <citation type="submission" date="2016-05" db="EMBL/GenBank/DDBJ databases">
        <title>Draft Genome Sequence of Algibacter sp. Strain SK-16 Isolated from the Surface Water of Aburatsubo Inlet.</title>
        <authorList>
            <person name="Wong S.-K."/>
            <person name="Yoshizawa S."/>
            <person name="Nakajima Y."/>
            <person name="Ogura Y."/>
            <person name="Tetsuya H."/>
            <person name="Hamasaki K."/>
        </authorList>
    </citation>
    <scope>NUCLEOTIDE SEQUENCE [LARGE SCALE GENOMIC DNA]</scope>
    <source>
        <strain evidence="2 3">SK-16</strain>
    </source>
</reference>
<gene>
    <name evidence="2" type="ORF">A8C32_12125</name>
</gene>